<dbReference type="Pfam" id="PF12833">
    <property type="entry name" value="HTH_18"/>
    <property type="match status" value="1"/>
</dbReference>
<evidence type="ECO:0000313" key="6">
    <source>
        <dbReference type="EMBL" id="GIG97518.1"/>
    </source>
</evidence>
<dbReference type="SMART" id="SM00342">
    <property type="entry name" value="HTH_ARAC"/>
    <property type="match status" value="1"/>
</dbReference>
<feature type="compositionally biased region" description="Gly residues" evidence="4">
    <location>
        <begin position="222"/>
        <end position="247"/>
    </location>
</feature>
<feature type="region of interest" description="Disordered" evidence="4">
    <location>
        <begin position="220"/>
        <end position="248"/>
    </location>
</feature>
<dbReference type="InterPro" id="IPR018060">
    <property type="entry name" value="HTH_AraC"/>
</dbReference>
<dbReference type="PANTHER" id="PTHR46796">
    <property type="entry name" value="HTH-TYPE TRANSCRIPTIONAL ACTIVATOR RHAS-RELATED"/>
    <property type="match status" value="1"/>
</dbReference>
<reference evidence="6 7" key="1">
    <citation type="submission" date="2021-01" db="EMBL/GenBank/DDBJ databases">
        <title>Whole genome shotgun sequence of Plantactinospora mayteni NBRC 109088.</title>
        <authorList>
            <person name="Komaki H."/>
            <person name="Tamura T."/>
        </authorList>
    </citation>
    <scope>NUCLEOTIDE SEQUENCE [LARGE SCALE GENOMIC DNA]</scope>
    <source>
        <strain evidence="6 7">NBRC 109088</strain>
    </source>
</reference>
<evidence type="ECO:0000256" key="4">
    <source>
        <dbReference type="SAM" id="MobiDB-lite"/>
    </source>
</evidence>
<dbReference type="Proteomes" id="UP000621500">
    <property type="component" value="Unassembled WGS sequence"/>
</dbReference>
<dbReference type="SUPFAM" id="SSF46689">
    <property type="entry name" value="Homeodomain-like"/>
    <property type="match status" value="2"/>
</dbReference>
<protein>
    <submittedName>
        <fullName evidence="6">AraC family transcriptional regulator</fullName>
    </submittedName>
</protein>
<evidence type="ECO:0000259" key="5">
    <source>
        <dbReference type="PROSITE" id="PS01124"/>
    </source>
</evidence>
<evidence type="ECO:0000256" key="3">
    <source>
        <dbReference type="ARBA" id="ARBA00023163"/>
    </source>
</evidence>
<keyword evidence="2" id="KW-0238">DNA-binding</keyword>
<dbReference type="PROSITE" id="PS01124">
    <property type="entry name" value="HTH_ARAC_FAMILY_2"/>
    <property type="match status" value="1"/>
</dbReference>
<evidence type="ECO:0000256" key="2">
    <source>
        <dbReference type="ARBA" id="ARBA00023125"/>
    </source>
</evidence>
<organism evidence="6 7">
    <name type="scientific">Plantactinospora mayteni</name>
    <dbReference type="NCBI Taxonomy" id="566021"/>
    <lineage>
        <taxon>Bacteria</taxon>
        <taxon>Bacillati</taxon>
        <taxon>Actinomycetota</taxon>
        <taxon>Actinomycetes</taxon>
        <taxon>Micromonosporales</taxon>
        <taxon>Micromonosporaceae</taxon>
        <taxon>Plantactinospora</taxon>
    </lineage>
</organism>
<comment type="caution">
    <text evidence="6">The sequence shown here is derived from an EMBL/GenBank/DDBJ whole genome shotgun (WGS) entry which is preliminary data.</text>
</comment>
<keyword evidence="7" id="KW-1185">Reference proteome</keyword>
<dbReference type="InterPro" id="IPR020449">
    <property type="entry name" value="Tscrpt_reg_AraC-type_HTH"/>
</dbReference>
<dbReference type="InterPro" id="IPR009057">
    <property type="entry name" value="Homeodomain-like_sf"/>
</dbReference>
<feature type="domain" description="HTH araC/xylS-type" evidence="5">
    <location>
        <begin position="259"/>
        <end position="357"/>
    </location>
</feature>
<gene>
    <name evidence="6" type="ORF">Pma05_40910</name>
</gene>
<accession>A0ABQ4ESA6</accession>
<dbReference type="EMBL" id="BONX01000026">
    <property type="protein sequence ID" value="GIG97518.1"/>
    <property type="molecule type" value="Genomic_DNA"/>
</dbReference>
<keyword evidence="1" id="KW-0805">Transcription regulation</keyword>
<sequence length="363" mass="38285">MLADPRFIFDRLDPDTVAGMDVLSDVVAVIRTGRPRSARLAWHAPWAQEFGPVPGAAGFQVILGGPCWLIRPETVPVPLAAGDVLFRPHGRGHVLADSPSTRPTAPACDPTDPRLLARAAVDTIGPAGGDTLDGEAGLTVTLCGAYELDPARTHPLLDDLPELIHLPAHLGRYPDLRATVDLLAAELASPRLGTDALVPALLDTLLLYILRAWFDRPSATGSGHGSGSGHGTGTGSGGGGHGSGTGTGWAAALRDPVTSAALRAIHREPARPWTVASLAAEAGLSRAPFARRFTALLGQPPLAYLSWWRMTTAARLLRESDAPLTTIAGQVGYASEFAFGAAFKRRYGIAPGRYRRGDHQREV</sequence>
<dbReference type="InterPro" id="IPR032783">
    <property type="entry name" value="AraC_lig"/>
</dbReference>
<proteinExistence type="predicted"/>
<evidence type="ECO:0000256" key="1">
    <source>
        <dbReference type="ARBA" id="ARBA00023015"/>
    </source>
</evidence>
<dbReference type="InterPro" id="IPR050204">
    <property type="entry name" value="AraC_XylS_family_regulators"/>
</dbReference>
<keyword evidence="3" id="KW-0804">Transcription</keyword>
<evidence type="ECO:0000313" key="7">
    <source>
        <dbReference type="Proteomes" id="UP000621500"/>
    </source>
</evidence>
<dbReference type="Pfam" id="PF12852">
    <property type="entry name" value="Cupin_6"/>
    <property type="match status" value="1"/>
</dbReference>
<dbReference type="PRINTS" id="PR00032">
    <property type="entry name" value="HTHARAC"/>
</dbReference>
<dbReference type="PANTHER" id="PTHR46796:SF13">
    <property type="entry name" value="HTH-TYPE TRANSCRIPTIONAL ACTIVATOR RHAS"/>
    <property type="match status" value="1"/>
</dbReference>
<name>A0ABQ4ESA6_9ACTN</name>
<dbReference type="Gene3D" id="1.10.10.60">
    <property type="entry name" value="Homeodomain-like"/>
    <property type="match status" value="2"/>
</dbReference>